<accession>A0A1S0UF12</accession>
<dbReference type="EMBL" id="JH712493">
    <property type="protein sequence ID" value="EJD73958.1"/>
    <property type="molecule type" value="Genomic_DNA"/>
</dbReference>
<proteinExistence type="predicted"/>
<evidence type="ECO:0000313" key="3">
    <source>
        <dbReference type="Proteomes" id="UP000095285"/>
    </source>
</evidence>
<organism evidence="3 4">
    <name type="scientific">Loa loa</name>
    <name type="common">Eye worm</name>
    <name type="synonym">Filaria loa</name>
    <dbReference type="NCBI Taxonomy" id="7209"/>
    <lineage>
        <taxon>Eukaryota</taxon>
        <taxon>Metazoa</taxon>
        <taxon>Ecdysozoa</taxon>
        <taxon>Nematoda</taxon>
        <taxon>Chromadorea</taxon>
        <taxon>Rhabditida</taxon>
        <taxon>Spirurina</taxon>
        <taxon>Spiruromorpha</taxon>
        <taxon>Filarioidea</taxon>
        <taxon>Onchocercidae</taxon>
        <taxon>Loa</taxon>
    </lineage>
</organism>
<feature type="region of interest" description="Disordered" evidence="1">
    <location>
        <begin position="32"/>
        <end position="60"/>
    </location>
</feature>
<dbReference type="WBParaSite" id="EN70_12054">
    <property type="protein sequence ID" value="EN70_12054"/>
    <property type="gene ID" value="EN70_12054"/>
</dbReference>
<gene>
    <name evidence="2 4" type="ORF">LOAG_18659</name>
</gene>
<name>A0A1I7VBW8_LOALO</name>
<accession>A0A1I7VBW8</accession>
<protein>
    <submittedName>
        <fullName evidence="2 4">Uncharacterized protein</fullName>
    </submittedName>
</protein>
<evidence type="ECO:0000256" key="1">
    <source>
        <dbReference type="SAM" id="MobiDB-lite"/>
    </source>
</evidence>
<keyword evidence="3" id="KW-1185">Reference proteome</keyword>
<feature type="compositionally biased region" description="Acidic residues" evidence="1">
    <location>
        <begin position="38"/>
        <end position="60"/>
    </location>
</feature>
<sequence length="60" mass="6560">MPGKQVSIEGSDKVCPRAGRCQVHKAFPKSLFTKPSYDVDDDNNADDNDDGDDDDDDNDA</sequence>
<reference evidence="4" key="2">
    <citation type="submission" date="2016-11" db="UniProtKB">
        <authorList>
            <consortium name="WormBaseParasite"/>
        </authorList>
    </citation>
    <scope>IDENTIFICATION</scope>
</reference>
<evidence type="ECO:0000313" key="4">
    <source>
        <dbReference type="WBParaSite" id="EN70_12054"/>
    </source>
</evidence>
<dbReference type="AlphaFoldDB" id="A0A1I7VBW8"/>
<dbReference type="InParanoid" id="A0A1I7VBW8"/>
<dbReference type="GeneID" id="31251990"/>
<dbReference type="RefSeq" id="XP_020304901.1">
    <property type="nucleotide sequence ID" value="XM_020451324.1"/>
</dbReference>
<evidence type="ECO:0000313" key="2">
    <source>
        <dbReference type="EMBL" id="EJD73958.1"/>
    </source>
</evidence>
<reference evidence="2 3" key="1">
    <citation type="submission" date="2012-04" db="EMBL/GenBank/DDBJ databases">
        <title>The Genome Sequence of Loa loa.</title>
        <authorList>
            <consortium name="The Broad Institute Genome Sequencing Platform"/>
            <consortium name="Broad Institute Genome Sequencing Center for Infectious Disease"/>
            <person name="Nutman T.B."/>
            <person name="Fink D.L."/>
            <person name="Russ C."/>
            <person name="Young S."/>
            <person name="Zeng Q."/>
            <person name="Gargeya S."/>
            <person name="Alvarado L."/>
            <person name="Berlin A."/>
            <person name="Chapman S.B."/>
            <person name="Chen Z."/>
            <person name="Freedman E."/>
            <person name="Gellesch M."/>
            <person name="Goldberg J."/>
            <person name="Griggs A."/>
            <person name="Gujja S."/>
            <person name="Heilman E.R."/>
            <person name="Heiman D."/>
            <person name="Howarth C."/>
            <person name="Mehta T."/>
            <person name="Neiman D."/>
            <person name="Pearson M."/>
            <person name="Roberts A."/>
            <person name="Saif S."/>
            <person name="Shea T."/>
            <person name="Shenoy N."/>
            <person name="Sisk P."/>
            <person name="Stolte C."/>
            <person name="Sykes S."/>
            <person name="White J."/>
            <person name="Yandava C."/>
            <person name="Haas B."/>
            <person name="Henn M.R."/>
            <person name="Nusbaum C."/>
            <person name="Birren B."/>
        </authorList>
    </citation>
    <scope>NUCLEOTIDE SEQUENCE [LARGE SCALE GENOMIC DNA]</scope>
</reference>
<dbReference type="Proteomes" id="UP000095285">
    <property type="component" value="Unassembled WGS sequence"/>
</dbReference>
<dbReference type="KEGG" id="loa:LOAG_18659"/>
<dbReference type="CTD" id="31251990"/>